<dbReference type="InterPro" id="IPR027482">
    <property type="entry name" value="Sec1-like_dom2"/>
</dbReference>
<organism evidence="3 4">
    <name type="scientific">Saccoglossus kowalevskii</name>
    <name type="common">Acorn worm</name>
    <dbReference type="NCBI Taxonomy" id="10224"/>
    <lineage>
        <taxon>Eukaryota</taxon>
        <taxon>Metazoa</taxon>
        <taxon>Hemichordata</taxon>
        <taxon>Enteropneusta</taxon>
        <taxon>Harrimaniidae</taxon>
        <taxon>Saccoglossus</taxon>
    </lineage>
</organism>
<dbReference type="PIRSF" id="PIRSF005715">
    <property type="entry name" value="VPS45_Sec1"/>
    <property type="match status" value="1"/>
</dbReference>
<sequence>MLRQIARDQLVHLLEVLSGRKDLVIDPELMRPLDRIAGASLLKQHGVDKIFKLEANRLQVGCDQRIYLVRPRMTTMKLIADHINSDKHESRSRKYKIILVPRKLYVCEMILEQEGVYGDVTFEEFHLDLIPLDRDILSLELPEFFPAYFMHGDQTWLHTVATSLVTIQSLFGTIPNVHGQGRCAKMVEDMMKLIQERQGELKSALNNEIGHLILLDRDIDYVTPLCSTVTYEGLLDEIFGIKSGFCEFDKDVTGSDKSTRLLLNCEDNIFEQIRNRHFSNVFEFLSSKAKALQVGFNKRHTLDSVGAMKSFVANDLRGLKQQHKSLAIHIGACEVIMKKKIAMDFERHMKAEHNLLEGVDLKDCHGYIEELICRQFLINIPLKLLCLMSLTQGGLPPKDHKFFKTLFLQSHGYEHTINFSKLKKLGIFVEQQQTGESNIIVDKVTSLQKKSFFKAVSKKLALSHGYEHTISFSKLKKLGIFVEQQQTGESNIIVDKVTSLQKKSFFKAVSKKLALVPKIDDYDVKNPEDMGYVFSGAYTPISCRLVDELLIRGGWSGLEDITKLFPGLTFSHMKAKSAKSKGTSDSLSNKVVLVYFLGGCTFAEIAALRLLGNRKGYRFIVATTAIINGNTLIDSIIDKFDNK</sequence>
<name>A0ABM0ME95_SACKO</name>
<dbReference type="RefSeq" id="XP_006818336.1">
    <property type="nucleotide sequence ID" value="XM_006818273.1"/>
</dbReference>
<proteinExistence type="inferred from homology"/>
<dbReference type="Gene3D" id="3.40.50.2060">
    <property type="match status" value="1"/>
</dbReference>
<evidence type="ECO:0000256" key="2">
    <source>
        <dbReference type="SAM" id="Phobius"/>
    </source>
</evidence>
<keyword evidence="3" id="KW-1185">Reference proteome</keyword>
<evidence type="ECO:0000313" key="3">
    <source>
        <dbReference type="Proteomes" id="UP000694865"/>
    </source>
</evidence>
<comment type="similarity">
    <text evidence="1">Belongs to the STXBP/unc-18/SEC1 family.</text>
</comment>
<feature type="transmembrane region" description="Helical" evidence="2">
    <location>
        <begin position="592"/>
        <end position="611"/>
    </location>
</feature>
<dbReference type="InterPro" id="IPR043155">
    <property type="entry name" value="VPS33_dom3b"/>
</dbReference>
<dbReference type="InterPro" id="IPR036045">
    <property type="entry name" value="Sec1-like_sf"/>
</dbReference>
<dbReference type="Proteomes" id="UP000694865">
    <property type="component" value="Unplaced"/>
</dbReference>
<dbReference type="InterPro" id="IPR043154">
    <property type="entry name" value="Sec-1-like_dom1"/>
</dbReference>
<evidence type="ECO:0000313" key="4">
    <source>
        <dbReference type="RefSeq" id="XP_006818336.1"/>
    </source>
</evidence>
<accession>A0ABM0ME95</accession>
<protein>
    <submittedName>
        <fullName evidence="4">Vacuolar protein sorting-associated protein 33B-like</fullName>
    </submittedName>
</protein>
<dbReference type="Gene3D" id="3.40.50.1910">
    <property type="match status" value="3"/>
</dbReference>
<dbReference type="InterPro" id="IPR001619">
    <property type="entry name" value="Sec1-like"/>
</dbReference>
<gene>
    <name evidence="4" type="primary">LOC100371979</name>
</gene>
<keyword evidence="2" id="KW-0472">Membrane</keyword>
<dbReference type="Pfam" id="PF00995">
    <property type="entry name" value="Sec1"/>
    <property type="match status" value="1"/>
</dbReference>
<dbReference type="GeneID" id="100371979"/>
<reference evidence="4" key="1">
    <citation type="submission" date="2025-08" db="UniProtKB">
        <authorList>
            <consortium name="RefSeq"/>
        </authorList>
    </citation>
    <scope>IDENTIFICATION</scope>
    <source>
        <tissue evidence="4">Testes</tissue>
    </source>
</reference>
<dbReference type="SUPFAM" id="SSF56815">
    <property type="entry name" value="Sec1/munc18-like (SM) proteins"/>
    <property type="match status" value="1"/>
</dbReference>
<keyword evidence="2" id="KW-0812">Transmembrane</keyword>
<evidence type="ECO:0000256" key="1">
    <source>
        <dbReference type="ARBA" id="ARBA00009884"/>
    </source>
</evidence>
<dbReference type="PANTHER" id="PTHR11679">
    <property type="entry name" value="VESICLE PROTEIN SORTING-ASSOCIATED"/>
    <property type="match status" value="1"/>
</dbReference>
<dbReference type="Gene3D" id="1.25.40.850">
    <property type="match status" value="1"/>
</dbReference>
<keyword evidence="2" id="KW-1133">Transmembrane helix</keyword>